<protein>
    <submittedName>
        <fullName evidence="1">Uncharacterized protein</fullName>
    </submittedName>
</protein>
<keyword evidence="2" id="KW-1185">Reference proteome</keyword>
<dbReference type="EMBL" id="CM056820">
    <property type="protein sequence ID" value="KAJ8616428.1"/>
    <property type="molecule type" value="Genomic_DNA"/>
</dbReference>
<gene>
    <name evidence="1" type="ORF">MRB53_035800</name>
</gene>
<organism evidence="1 2">
    <name type="scientific">Persea americana</name>
    <name type="common">Avocado</name>
    <dbReference type="NCBI Taxonomy" id="3435"/>
    <lineage>
        <taxon>Eukaryota</taxon>
        <taxon>Viridiplantae</taxon>
        <taxon>Streptophyta</taxon>
        <taxon>Embryophyta</taxon>
        <taxon>Tracheophyta</taxon>
        <taxon>Spermatophyta</taxon>
        <taxon>Magnoliopsida</taxon>
        <taxon>Magnoliidae</taxon>
        <taxon>Laurales</taxon>
        <taxon>Lauraceae</taxon>
        <taxon>Persea</taxon>
    </lineage>
</organism>
<proteinExistence type="predicted"/>
<comment type="caution">
    <text evidence="1">The sequence shown here is derived from an EMBL/GenBank/DDBJ whole genome shotgun (WGS) entry which is preliminary data.</text>
</comment>
<sequence>MGHLKISMSWQHTYFNTSNESMEMTTPVYTRKTEYDGEKKEMTTPVITKQVAIGTILDFQNTASPSEQASK</sequence>
<accession>A0ACC2K5Z1</accession>
<name>A0ACC2K5Z1_PERAE</name>
<evidence type="ECO:0000313" key="2">
    <source>
        <dbReference type="Proteomes" id="UP001234297"/>
    </source>
</evidence>
<dbReference type="Proteomes" id="UP001234297">
    <property type="component" value="Chromosome 12"/>
</dbReference>
<evidence type="ECO:0000313" key="1">
    <source>
        <dbReference type="EMBL" id="KAJ8616428.1"/>
    </source>
</evidence>
<reference evidence="1 2" key="1">
    <citation type="journal article" date="2022" name="Hortic Res">
        <title>A haplotype resolved chromosomal level avocado genome allows analysis of novel avocado genes.</title>
        <authorList>
            <person name="Nath O."/>
            <person name="Fletcher S.J."/>
            <person name="Hayward A."/>
            <person name="Shaw L.M."/>
            <person name="Masouleh A.K."/>
            <person name="Furtado A."/>
            <person name="Henry R.J."/>
            <person name="Mitter N."/>
        </authorList>
    </citation>
    <scope>NUCLEOTIDE SEQUENCE [LARGE SCALE GENOMIC DNA]</scope>
    <source>
        <strain evidence="2">cv. Hass</strain>
    </source>
</reference>